<feature type="transmembrane region" description="Helical" evidence="1">
    <location>
        <begin position="165"/>
        <end position="188"/>
    </location>
</feature>
<feature type="transmembrane region" description="Helical" evidence="1">
    <location>
        <begin position="16"/>
        <end position="37"/>
    </location>
</feature>
<gene>
    <name evidence="2" type="ORF">DDT42_01730</name>
</gene>
<organism evidence="2 3">
    <name type="scientific">Psychracetigena formicireducens</name>
    <dbReference type="NCBI Taxonomy" id="2986056"/>
    <lineage>
        <taxon>Bacteria</taxon>
        <taxon>Bacillati</taxon>
        <taxon>Candidatus Lithacetigenota</taxon>
        <taxon>Candidatus Psychracetigena</taxon>
    </lineage>
</organism>
<protein>
    <recommendedName>
        <fullName evidence="4">Oligosaccharide repeat unit polymerase</fullName>
    </recommendedName>
</protein>
<name>A0A9E2BHU8_PSYF1</name>
<feature type="transmembrane region" description="Helical" evidence="1">
    <location>
        <begin position="114"/>
        <end position="137"/>
    </location>
</feature>
<feature type="transmembrane region" description="Helical" evidence="1">
    <location>
        <begin position="43"/>
        <end position="61"/>
    </location>
</feature>
<reference evidence="2 3" key="1">
    <citation type="journal article" date="2021" name="bioRxiv">
        <title>Unique metabolic strategies in Hadean analogues reveal hints for primordial physiology.</title>
        <authorList>
            <person name="Nobu M.K."/>
            <person name="Nakai R."/>
            <person name="Tamazawa S."/>
            <person name="Mori H."/>
            <person name="Toyoda A."/>
            <person name="Ijiri A."/>
            <person name="Suzuki S."/>
            <person name="Kurokawa K."/>
            <person name="Kamagata Y."/>
            <person name="Tamaki H."/>
        </authorList>
    </citation>
    <scope>NUCLEOTIDE SEQUENCE [LARGE SCALE GENOMIC DNA]</scope>
    <source>
        <strain evidence="2">BS525</strain>
    </source>
</reference>
<keyword evidence="1" id="KW-1133">Transmembrane helix</keyword>
<accession>A0A9E2BHU8</accession>
<evidence type="ECO:0000313" key="2">
    <source>
        <dbReference type="EMBL" id="MBT9145853.1"/>
    </source>
</evidence>
<dbReference type="EMBL" id="QLTW01000197">
    <property type="protein sequence ID" value="MBT9145853.1"/>
    <property type="molecule type" value="Genomic_DNA"/>
</dbReference>
<feature type="transmembrane region" description="Helical" evidence="1">
    <location>
        <begin position="447"/>
        <end position="466"/>
    </location>
</feature>
<feature type="transmembrane region" description="Helical" evidence="1">
    <location>
        <begin position="194"/>
        <end position="217"/>
    </location>
</feature>
<keyword evidence="1" id="KW-0472">Membrane</keyword>
<feature type="transmembrane region" description="Helical" evidence="1">
    <location>
        <begin position="472"/>
        <end position="493"/>
    </location>
</feature>
<evidence type="ECO:0000313" key="3">
    <source>
        <dbReference type="Proteomes" id="UP000811545"/>
    </source>
</evidence>
<evidence type="ECO:0008006" key="4">
    <source>
        <dbReference type="Google" id="ProtNLM"/>
    </source>
</evidence>
<comment type="caution">
    <text evidence="2">The sequence shown here is derived from an EMBL/GenBank/DDBJ whole genome shotgun (WGS) entry which is preliminary data.</text>
</comment>
<feature type="transmembrane region" description="Helical" evidence="1">
    <location>
        <begin position="273"/>
        <end position="294"/>
    </location>
</feature>
<feature type="transmembrane region" description="Helical" evidence="1">
    <location>
        <begin position="73"/>
        <end position="94"/>
    </location>
</feature>
<feature type="transmembrane region" description="Helical" evidence="1">
    <location>
        <begin position="251"/>
        <end position="266"/>
    </location>
</feature>
<proteinExistence type="predicted"/>
<sequence>MSNLSDIRKFNTQEHYLTLGGLFLAVSIAIFSVAVLLMADTPLTYFLVLVLLVVTLIPVFIGIASKSFDIFELIYPISAIYFLYFGVRTLYILNFPADLHLMYWGHPPTIDFDIINLTLGYTIVGFVFLLIGYCSFIPKIMCKSLPRLRLLKSSLHGRGIVKKIYLIYAVGILFRLILLSRGLGLFMLPEGADLTFLNIMQVLSGFAIFGYALYSIWLFSSSKITKRKLIPWLVMLTIEAGWAFLSGWKGAFIPLVGIPLIAYHYLRQRLSIWRILLPATVGILILIFVIFPVINAYRVIVWGEGPVVSVGEFLSHMGIVHDKLRGYSWSEFQQISLRPFMNRMVGLDSFSMILMKTPEAVDFQMGGTLRYFFIAWIPRVLWEEKPIIDIGRWFAVNFFNQPPGIENSMAIMNIGELYLNFHILGIILGMFFLGIIYKIAYLYFVKYGKASAISVFLYIFVFFGLINIEGSIATIPVILLQTLFLLFLISWFLKIKISGNHMGTGIARVEKVP</sequence>
<dbReference type="AlphaFoldDB" id="A0A9E2BHU8"/>
<feature type="transmembrane region" description="Helical" evidence="1">
    <location>
        <begin position="417"/>
        <end position="440"/>
    </location>
</feature>
<evidence type="ECO:0000256" key="1">
    <source>
        <dbReference type="SAM" id="Phobius"/>
    </source>
</evidence>
<dbReference type="Proteomes" id="UP000811545">
    <property type="component" value="Unassembled WGS sequence"/>
</dbReference>
<keyword evidence="1" id="KW-0812">Transmembrane</keyword>